<dbReference type="Gramene" id="mRNA:HanXRQr2_Chr10g0451941">
    <property type="protein sequence ID" value="mRNA:HanXRQr2_Chr10g0451941"/>
    <property type="gene ID" value="HanXRQr2_Chr10g0451941"/>
</dbReference>
<reference evidence="1" key="1">
    <citation type="journal article" date="2017" name="Nature">
        <title>The sunflower genome provides insights into oil metabolism, flowering and Asterid evolution.</title>
        <authorList>
            <person name="Badouin H."/>
            <person name="Gouzy J."/>
            <person name="Grassa C.J."/>
            <person name="Murat F."/>
            <person name="Staton S.E."/>
            <person name="Cottret L."/>
            <person name="Lelandais-Briere C."/>
            <person name="Owens G.L."/>
            <person name="Carrere S."/>
            <person name="Mayjonade B."/>
            <person name="Legrand L."/>
            <person name="Gill N."/>
            <person name="Kane N.C."/>
            <person name="Bowers J.E."/>
            <person name="Hubner S."/>
            <person name="Bellec A."/>
            <person name="Berard A."/>
            <person name="Berges H."/>
            <person name="Blanchet N."/>
            <person name="Boniface M.C."/>
            <person name="Brunel D."/>
            <person name="Catrice O."/>
            <person name="Chaidir N."/>
            <person name="Claudel C."/>
            <person name="Donnadieu C."/>
            <person name="Faraut T."/>
            <person name="Fievet G."/>
            <person name="Helmstetter N."/>
            <person name="King M."/>
            <person name="Knapp S.J."/>
            <person name="Lai Z."/>
            <person name="Le Paslier M.C."/>
            <person name="Lippi Y."/>
            <person name="Lorenzon L."/>
            <person name="Mandel J.R."/>
            <person name="Marage G."/>
            <person name="Marchand G."/>
            <person name="Marquand E."/>
            <person name="Bret-Mestries E."/>
            <person name="Morien E."/>
            <person name="Nambeesan S."/>
            <person name="Nguyen T."/>
            <person name="Pegot-Espagnet P."/>
            <person name="Pouilly N."/>
            <person name="Raftis F."/>
            <person name="Sallet E."/>
            <person name="Schiex T."/>
            <person name="Thomas J."/>
            <person name="Vandecasteele C."/>
            <person name="Vares D."/>
            <person name="Vear F."/>
            <person name="Vautrin S."/>
            <person name="Crespi M."/>
            <person name="Mangin B."/>
            <person name="Burke J.M."/>
            <person name="Salse J."/>
            <person name="Munos S."/>
            <person name="Vincourt P."/>
            <person name="Rieseberg L.H."/>
            <person name="Langlade N.B."/>
        </authorList>
    </citation>
    <scope>NUCLEOTIDE SEQUENCE</scope>
    <source>
        <tissue evidence="1">Leaves</tissue>
    </source>
</reference>
<dbReference type="InterPro" id="IPR021135">
    <property type="entry name" value="PEP_COase"/>
</dbReference>
<dbReference type="AlphaFoldDB" id="A0A9K3N545"/>
<proteinExistence type="predicted"/>
<protein>
    <submittedName>
        <fullName evidence="1">Phosphoenolpyruvate carboxylase</fullName>
        <ecNumber evidence="1">4.1.1.31</ecNumber>
    </submittedName>
</protein>
<dbReference type="Pfam" id="PF00311">
    <property type="entry name" value="PEPcase"/>
    <property type="match status" value="1"/>
</dbReference>
<dbReference type="EMBL" id="MNCJ02000325">
    <property type="protein sequence ID" value="KAF5787369.1"/>
    <property type="molecule type" value="Genomic_DNA"/>
</dbReference>
<evidence type="ECO:0000313" key="2">
    <source>
        <dbReference type="Proteomes" id="UP000215914"/>
    </source>
</evidence>
<reference evidence="1" key="2">
    <citation type="submission" date="2020-06" db="EMBL/GenBank/DDBJ databases">
        <title>Helianthus annuus Genome sequencing and assembly Release 2.</title>
        <authorList>
            <person name="Gouzy J."/>
            <person name="Langlade N."/>
            <person name="Munos S."/>
        </authorList>
    </citation>
    <scope>NUCLEOTIDE SEQUENCE</scope>
    <source>
        <tissue evidence="1">Leaves</tissue>
    </source>
</reference>
<dbReference type="InterPro" id="IPR015813">
    <property type="entry name" value="Pyrv/PenolPyrv_kinase-like_dom"/>
</dbReference>
<name>A0A9K3N545_HELAN</name>
<dbReference type="Proteomes" id="UP000215914">
    <property type="component" value="Unassembled WGS sequence"/>
</dbReference>
<dbReference type="PANTHER" id="PTHR30523">
    <property type="entry name" value="PHOSPHOENOLPYRUVATE CARBOXYLASE"/>
    <property type="match status" value="1"/>
</dbReference>
<dbReference type="SUPFAM" id="SSF51621">
    <property type="entry name" value="Phosphoenolpyruvate/pyruvate domain"/>
    <property type="match status" value="1"/>
</dbReference>
<dbReference type="EC" id="4.1.1.31" evidence="1"/>
<dbReference type="GO" id="GO:0006099">
    <property type="term" value="P:tricarboxylic acid cycle"/>
    <property type="evidence" value="ECO:0007669"/>
    <property type="project" value="InterPro"/>
</dbReference>
<organism evidence="1 2">
    <name type="scientific">Helianthus annuus</name>
    <name type="common">Common sunflower</name>
    <dbReference type="NCBI Taxonomy" id="4232"/>
    <lineage>
        <taxon>Eukaryota</taxon>
        <taxon>Viridiplantae</taxon>
        <taxon>Streptophyta</taxon>
        <taxon>Embryophyta</taxon>
        <taxon>Tracheophyta</taxon>
        <taxon>Spermatophyta</taxon>
        <taxon>Magnoliopsida</taxon>
        <taxon>eudicotyledons</taxon>
        <taxon>Gunneridae</taxon>
        <taxon>Pentapetalae</taxon>
        <taxon>asterids</taxon>
        <taxon>campanulids</taxon>
        <taxon>Asterales</taxon>
        <taxon>Asteraceae</taxon>
        <taxon>Asteroideae</taxon>
        <taxon>Heliantheae alliance</taxon>
        <taxon>Heliantheae</taxon>
        <taxon>Helianthus</taxon>
    </lineage>
</organism>
<gene>
    <name evidence="1" type="ORF">HanXRQr2_Chr10g0451941</name>
</gene>
<dbReference type="GO" id="GO:0008964">
    <property type="term" value="F:phosphoenolpyruvate carboxylase activity"/>
    <property type="evidence" value="ECO:0007669"/>
    <property type="project" value="UniProtKB-EC"/>
</dbReference>
<sequence length="162" mass="18451">MVNGAFFVPSGDELSAIYAKASSYEPKSAALVTQLTKYAMLESLMDQAATLEHGMHPSIFPKPEWRALMDELADIATNEYRSIVFPELRFVENFRVATPELEYGRMNIGRRPSKRKPSGGIESLRAIPWIFSWTQTRFHLPIWLGFGAAFKHAIERTQRTSR</sequence>
<accession>A0A9K3N545</accession>
<dbReference type="GO" id="GO:0015977">
    <property type="term" value="P:carbon fixation"/>
    <property type="evidence" value="ECO:0007669"/>
    <property type="project" value="InterPro"/>
</dbReference>
<keyword evidence="1" id="KW-0456">Lyase</keyword>
<keyword evidence="2" id="KW-1185">Reference proteome</keyword>
<evidence type="ECO:0000313" key="1">
    <source>
        <dbReference type="EMBL" id="KAF5787369.1"/>
    </source>
</evidence>
<comment type="caution">
    <text evidence="1">The sequence shown here is derived from an EMBL/GenBank/DDBJ whole genome shotgun (WGS) entry which is preliminary data.</text>
</comment>
<dbReference type="PANTHER" id="PTHR30523:SF33">
    <property type="entry name" value="PHOSPHOENOLPYRUVATE CARBOXYLASE 3"/>
    <property type="match status" value="1"/>
</dbReference>